<protein>
    <submittedName>
        <fullName evidence="1">Uncharacterized protein</fullName>
    </submittedName>
</protein>
<organism evidence="1 2">
    <name type="scientific">Austropuccinia psidii MF-1</name>
    <dbReference type="NCBI Taxonomy" id="1389203"/>
    <lineage>
        <taxon>Eukaryota</taxon>
        <taxon>Fungi</taxon>
        <taxon>Dikarya</taxon>
        <taxon>Basidiomycota</taxon>
        <taxon>Pucciniomycotina</taxon>
        <taxon>Pucciniomycetes</taxon>
        <taxon>Pucciniales</taxon>
        <taxon>Sphaerophragmiaceae</taxon>
        <taxon>Austropuccinia</taxon>
    </lineage>
</organism>
<dbReference type="AlphaFoldDB" id="A0A9Q3GLI7"/>
<gene>
    <name evidence="1" type="ORF">O181_011055</name>
</gene>
<keyword evidence="2" id="KW-1185">Reference proteome</keyword>
<sequence length="112" mass="13037">MVVLLPVLASNLDQDKIWNPAIHPKLPWPLRLFLLEMSDSHQMAPWHPHPSPQVRTGWPIPFQGSFCGHLTCFRLFILFHRHAPHHIPFEDLSFPSYHQKISLSFKKPTSSE</sequence>
<accession>A0A9Q3GLI7</accession>
<dbReference type="Proteomes" id="UP000765509">
    <property type="component" value="Unassembled WGS sequence"/>
</dbReference>
<reference evidence="1" key="1">
    <citation type="submission" date="2021-03" db="EMBL/GenBank/DDBJ databases">
        <title>Draft genome sequence of rust myrtle Austropuccinia psidii MF-1, a brazilian biotype.</title>
        <authorList>
            <person name="Quecine M.C."/>
            <person name="Pachon D.M.R."/>
            <person name="Bonatelli M.L."/>
            <person name="Correr F.H."/>
            <person name="Franceschini L.M."/>
            <person name="Leite T.F."/>
            <person name="Margarido G.R.A."/>
            <person name="Almeida C.A."/>
            <person name="Ferrarezi J.A."/>
            <person name="Labate C.A."/>
        </authorList>
    </citation>
    <scope>NUCLEOTIDE SEQUENCE</scope>
    <source>
        <strain evidence="1">MF-1</strain>
    </source>
</reference>
<evidence type="ECO:0000313" key="1">
    <source>
        <dbReference type="EMBL" id="MBW0471340.1"/>
    </source>
</evidence>
<dbReference type="EMBL" id="AVOT02002728">
    <property type="protein sequence ID" value="MBW0471340.1"/>
    <property type="molecule type" value="Genomic_DNA"/>
</dbReference>
<name>A0A9Q3GLI7_9BASI</name>
<comment type="caution">
    <text evidence="1">The sequence shown here is derived from an EMBL/GenBank/DDBJ whole genome shotgun (WGS) entry which is preliminary data.</text>
</comment>
<evidence type="ECO:0000313" key="2">
    <source>
        <dbReference type="Proteomes" id="UP000765509"/>
    </source>
</evidence>
<proteinExistence type="predicted"/>